<sequence>MSFDQENESWAVRSVDEIIALGFEEALEVAKDEISKYSHAGVFESGPVWTETWYALGLDYSTEYPDLIEIPKKSCEELVRRAQKHQQAFELLTEVISGYINHWIEPPAELKQAAVNIVKGVLVRPKRARGEPDPGTWARDHMILHVGKLLEDRYELNLTRNEEGDGLAASDIIFHALGPYTDLTSRGSIQSILTKPKKKELYVKIRFDWIDSLFD</sequence>
<gene>
    <name evidence="1" type="ORF">G0P99_09925</name>
</gene>
<organism evidence="1">
    <name type="scientific">Ruegeria sp. PrR005</name>
    <dbReference type="NCBI Taxonomy" id="2706882"/>
    <lineage>
        <taxon>Bacteria</taxon>
        <taxon>Pseudomonadati</taxon>
        <taxon>Pseudomonadota</taxon>
        <taxon>Alphaproteobacteria</taxon>
        <taxon>Rhodobacterales</taxon>
        <taxon>Roseobacteraceae</taxon>
        <taxon>Ruegeria</taxon>
    </lineage>
</organism>
<dbReference type="EMBL" id="JAAGOX010000012">
    <property type="protein sequence ID" value="NDW45279.1"/>
    <property type="molecule type" value="Genomic_DNA"/>
</dbReference>
<reference evidence="1" key="1">
    <citation type="submission" date="2020-02" db="EMBL/GenBank/DDBJ databases">
        <title>Delineation of the pyrene-degrading pathway in Roseobacter clade bacteria by genomic analysis.</title>
        <authorList>
            <person name="Zhou H."/>
            <person name="Wang H."/>
        </authorList>
    </citation>
    <scope>NUCLEOTIDE SEQUENCE</scope>
    <source>
        <strain evidence="1">PrR005</strain>
    </source>
</reference>
<evidence type="ECO:0000313" key="1">
    <source>
        <dbReference type="EMBL" id="NDW45279.1"/>
    </source>
</evidence>
<dbReference type="AlphaFoldDB" id="A0A6B2NRZ9"/>
<proteinExistence type="predicted"/>
<protein>
    <submittedName>
        <fullName evidence="1">Uncharacterized protein</fullName>
    </submittedName>
</protein>
<comment type="caution">
    <text evidence="1">The sequence shown here is derived from an EMBL/GenBank/DDBJ whole genome shotgun (WGS) entry which is preliminary data.</text>
</comment>
<name>A0A6B2NRZ9_9RHOB</name>
<dbReference type="RefSeq" id="WP_164129312.1">
    <property type="nucleotide sequence ID" value="NZ_JAAGOX010000012.1"/>
</dbReference>
<accession>A0A6B2NRZ9</accession>